<dbReference type="KEGG" id="tro:trd_A0135"/>
<name>B9L2X1_THERP</name>
<keyword evidence="1" id="KW-0614">Plasmid</keyword>
<reference evidence="1 2" key="1">
    <citation type="journal article" date="2009" name="PLoS ONE">
        <title>Complete genome sequence of the aerobic CO-oxidizing thermophile Thermomicrobium roseum.</title>
        <authorList>
            <person name="Wu D."/>
            <person name="Raymond J."/>
            <person name="Wu M."/>
            <person name="Chatterji S."/>
            <person name="Ren Q."/>
            <person name="Graham J.E."/>
            <person name="Bryant D.A."/>
            <person name="Robb F."/>
            <person name="Colman A."/>
            <person name="Tallon L.J."/>
            <person name="Badger J.H."/>
            <person name="Madupu R."/>
            <person name="Ward N.L."/>
            <person name="Eisen J.A."/>
        </authorList>
    </citation>
    <scope>NUCLEOTIDE SEQUENCE [LARGE SCALE GENOMIC DNA]</scope>
    <source>
        <strain evidence="2">ATCC 27502 / DSM 5159 / P-2</strain>
        <plasmid evidence="1">unnamed</plasmid>
    </source>
</reference>
<evidence type="ECO:0000313" key="2">
    <source>
        <dbReference type="Proteomes" id="UP000000447"/>
    </source>
</evidence>
<gene>
    <name evidence="1" type="ordered locus">trd_A0135</name>
</gene>
<dbReference type="HOGENOM" id="CLU_3334170_0_0_0"/>
<sequence length="38" mass="4352">MELSREAKRRARPCFAWPAADRPARLFVRPNSLAVVGR</sequence>
<organism evidence="1 2">
    <name type="scientific">Thermomicrobium roseum (strain ATCC 27502 / DSM 5159 / P-2)</name>
    <dbReference type="NCBI Taxonomy" id="309801"/>
    <lineage>
        <taxon>Bacteria</taxon>
        <taxon>Pseudomonadati</taxon>
        <taxon>Thermomicrobiota</taxon>
        <taxon>Thermomicrobia</taxon>
        <taxon>Thermomicrobiales</taxon>
        <taxon>Thermomicrobiaceae</taxon>
        <taxon>Thermomicrobium</taxon>
    </lineage>
</organism>
<geneLocation type="plasmid" evidence="2">
    <name>Tros</name>
</geneLocation>
<protein>
    <submittedName>
        <fullName evidence="1">Uncharacterized protein</fullName>
    </submittedName>
</protein>
<proteinExistence type="predicted"/>
<keyword evidence="2" id="KW-1185">Reference proteome</keyword>
<evidence type="ECO:0000313" key="1">
    <source>
        <dbReference type="EMBL" id="ACM06829.1"/>
    </source>
</evidence>
<accession>B9L2X1</accession>
<dbReference type="Proteomes" id="UP000000447">
    <property type="component" value="Plasmid unnamed"/>
</dbReference>
<dbReference type="EMBL" id="CP001276">
    <property type="protein sequence ID" value="ACM06829.1"/>
    <property type="molecule type" value="Genomic_DNA"/>
</dbReference>
<dbReference type="AlphaFoldDB" id="B9L2X1"/>